<comment type="subcellular location">
    <subcellularLocation>
        <location evidence="1 7">Cell membrane</location>
        <topology evidence="1 7">Multi-pass membrane protein</topology>
    </subcellularLocation>
</comment>
<dbReference type="CDD" id="cd06261">
    <property type="entry name" value="TM_PBP2"/>
    <property type="match status" value="1"/>
</dbReference>
<dbReference type="PROSITE" id="PS50928">
    <property type="entry name" value="ABC_TM1"/>
    <property type="match status" value="1"/>
</dbReference>
<evidence type="ECO:0000313" key="9">
    <source>
        <dbReference type="EMBL" id="RDI69843.1"/>
    </source>
</evidence>
<evidence type="ECO:0000256" key="1">
    <source>
        <dbReference type="ARBA" id="ARBA00004651"/>
    </source>
</evidence>
<evidence type="ECO:0000313" key="12">
    <source>
        <dbReference type="Proteomes" id="UP000255421"/>
    </source>
</evidence>
<gene>
    <name evidence="9" type="ORF">DWB78_16975</name>
    <name evidence="10" type="ORF">SAMN05216278_3522</name>
</gene>
<dbReference type="PANTHER" id="PTHR43744">
    <property type="entry name" value="ABC TRANSPORTER PERMEASE PROTEIN MG189-RELATED-RELATED"/>
    <property type="match status" value="1"/>
</dbReference>
<feature type="transmembrane region" description="Helical" evidence="7">
    <location>
        <begin position="255"/>
        <end position="273"/>
    </location>
</feature>
<dbReference type="EMBL" id="FNKQ01000005">
    <property type="protein sequence ID" value="SDR08233.1"/>
    <property type="molecule type" value="Genomic_DNA"/>
</dbReference>
<evidence type="ECO:0000256" key="7">
    <source>
        <dbReference type="RuleBase" id="RU363032"/>
    </source>
</evidence>
<reference evidence="11" key="1">
    <citation type="submission" date="2016-10" db="EMBL/GenBank/DDBJ databases">
        <authorList>
            <person name="Varghese N."/>
            <person name="Submissions S."/>
        </authorList>
    </citation>
    <scope>NUCLEOTIDE SEQUENCE [LARGE SCALE GENOMIC DNA]</scope>
    <source>
        <strain evidence="11">CGMCC 1.12397</strain>
    </source>
</reference>
<feature type="transmembrane region" description="Helical" evidence="7">
    <location>
        <begin position="80"/>
        <end position="104"/>
    </location>
</feature>
<evidence type="ECO:0000259" key="8">
    <source>
        <dbReference type="PROSITE" id="PS50928"/>
    </source>
</evidence>
<keyword evidence="3" id="KW-1003">Cell membrane</keyword>
<dbReference type="AlphaFoldDB" id="A0A1H1G508"/>
<proteinExistence type="inferred from homology"/>
<keyword evidence="2 7" id="KW-0813">Transport</keyword>
<feature type="transmembrane region" description="Helical" evidence="7">
    <location>
        <begin position="150"/>
        <end position="172"/>
    </location>
</feature>
<dbReference type="Pfam" id="PF00528">
    <property type="entry name" value="BPD_transp_1"/>
    <property type="match status" value="1"/>
</dbReference>
<evidence type="ECO:0000256" key="5">
    <source>
        <dbReference type="ARBA" id="ARBA00022989"/>
    </source>
</evidence>
<evidence type="ECO:0000313" key="10">
    <source>
        <dbReference type="EMBL" id="SDR08233.1"/>
    </source>
</evidence>
<dbReference type="RefSeq" id="WP_092539011.1">
    <property type="nucleotide sequence ID" value="NZ_FNKQ01000005.1"/>
</dbReference>
<protein>
    <submittedName>
        <fullName evidence="10">Carbohydrate ABC transporter membrane protein 2, CUT1 family</fullName>
    </submittedName>
    <submittedName>
        <fullName evidence="9">Carbohydrate ABC transporter permease</fullName>
    </submittedName>
</protein>
<dbReference type="PANTHER" id="PTHR43744:SF12">
    <property type="entry name" value="ABC TRANSPORTER PERMEASE PROTEIN MG189-RELATED"/>
    <property type="match status" value="1"/>
</dbReference>
<keyword evidence="5 7" id="KW-1133">Transmembrane helix</keyword>
<evidence type="ECO:0000256" key="3">
    <source>
        <dbReference type="ARBA" id="ARBA00022475"/>
    </source>
</evidence>
<dbReference type="Gene3D" id="1.10.3720.10">
    <property type="entry name" value="MetI-like"/>
    <property type="match status" value="1"/>
</dbReference>
<feature type="transmembrane region" description="Helical" evidence="7">
    <location>
        <begin position="116"/>
        <end position="138"/>
    </location>
</feature>
<dbReference type="Proteomes" id="UP000199289">
    <property type="component" value="Unassembled WGS sequence"/>
</dbReference>
<keyword evidence="6 7" id="KW-0472">Membrane</keyword>
<evidence type="ECO:0000256" key="2">
    <source>
        <dbReference type="ARBA" id="ARBA00022448"/>
    </source>
</evidence>
<feature type="transmembrane region" description="Helical" evidence="7">
    <location>
        <begin position="20"/>
        <end position="41"/>
    </location>
</feature>
<evidence type="ECO:0000256" key="4">
    <source>
        <dbReference type="ARBA" id="ARBA00022692"/>
    </source>
</evidence>
<feature type="domain" description="ABC transmembrane type-1" evidence="8">
    <location>
        <begin position="81"/>
        <end position="273"/>
    </location>
</feature>
<organism evidence="10 11">
    <name type="scientific">Halopelagius longus</name>
    <dbReference type="NCBI Taxonomy" id="1236180"/>
    <lineage>
        <taxon>Archaea</taxon>
        <taxon>Methanobacteriati</taxon>
        <taxon>Methanobacteriota</taxon>
        <taxon>Stenosarchaea group</taxon>
        <taxon>Halobacteria</taxon>
        <taxon>Halobacteriales</taxon>
        <taxon>Haloferacaceae</taxon>
    </lineage>
</organism>
<evidence type="ECO:0000256" key="6">
    <source>
        <dbReference type="ARBA" id="ARBA00023136"/>
    </source>
</evidence>
<sequence length="287" mass="31769">MATSDNSKSRFSERLDVDLIAKYAVLIATTLLIAFPLLWMVSTALKTSQALSAFPPEIIPSDPTLQPTITALTSGPWVQWFVNTFVVVTGTVILELAVATPAAYALARRDFLGERLIYVSITAFLMIPPQILILPVFIQFAQLHLTGTFVGLMVAYTLLFSAFVTFLLSGFFQTLPSDVEDAARIAGIPEWKIFLKIVLPLAKPAIGIAAIFVFVFAWNEFFWALVFLDDRVLYTISIGLTTFEGTQGQFAMNRLMAMSILTSLPVLILFALTQERFIQGITTGYDF</sequence>
<accession>A0A1H1G508</accession>
<dbReference type="SUPFAM" id="SSF161098">
    <property type="entry name" value="MetI-like"/>
    <property type="match status" value="1"/>
</dbReference>
<feature type="transmembrane region" description="Helical" evidence="7">
    <location>
        <begin position="193"/>
        <end position="215"/>
    </location>
</feature>
<name>A0A1H1G508_9EURY</name>
<reference evidence="9 12" key="3">
    <citation type="submission" date="2018-07" db="EMBL/GenBank/DDBJ databases">
        <title>Genome sequence of extremly halophilic archaeon Halopelagius longus strain BC12-B1.</title>
        <authorList>
            <person name="Zhang X."/>
        </authorList>
    </citation>
    <scope>NUCLEOTIDE SEQUENCE [LARGE SCALE GENOMIC DNA]</scope>
    <source>
        <strain evidence="9 12">BC12-B1</strain>
    </source>
</reference>
<dbReference type="GO" id="GO:0005886">
    <property type="term" value="C:plasma membrane"/>
    <property type="evidence" value="ECO:0007669"/>
    <property type="project" value="UniProtKB-SubCell"/>
</dbReference>
<comment type="similarity">
    <text evidence="7">Belongs to the binding-protein-dependent transport system permease family.</text>
</comment>
<reference evidence="10" key="2">
    <citation type="submission" date="2016-10" db="EMBL/GenBank/DDBJ databases">
        <authorList>
            <person name="de Groot N.N."/>
        </authorList>
    </citation>
    <scope>NUCLEOTIDE SEQUENCE [LARGE SCALE GENOMIC DNA]</scope>
    <source>
        <strain evidence="10">CGMCC 1.12397</strain>
    </source>
</reference>
<keyword evidence="4 7" id="KW-0812">Transmembrane</keyword>
<evidence type="ECO:0000313" key="11">
    <source>
        <dbReference type="Proteomes" id="UP000199289"/>
    </source>
</evidence>
<dbReference type="Proteomes" id="UP000255421">
    <property type="component" value="Unassembled WGS sequence"/>
</dbReference>
<dbReference type="InterPro" id="IPR035906">
    <property type="entry name" value="MetI-like_sf"/>
</dbReference>
<dbReference type="GO" id="GO:0055085">
    <property type="term" value="P:transmembrane transport"/>
    <property type="evidence" value="ECO:0007669"/>
    <property type="project" value="InterPro"/>
</dbReference>
<dbReference type="InterPro" id="IPR000515">
    <property type="entry name" value="MetI-like"/>
</dbReference>
<keyword evidence="12" id="KW-1185">Reference proteome</keyword>
<dbReference type="EMBL" id="QQST01000003">
    <property type="protein sequence ID" value="RDI69843.1"/>
    <property type="molecule type" value="Genomic_DNA"/>
</dbReference>